<organism evidence="2 3">
    <name type="scientific">Tsukamurella paurometabola (strain ATCC 8368 / DSM 20162 / CCUG 35730 / CIP 100753 / JCM 10117 / KCTC 9821 / NBRC 16120 / NCIMB 702349 / NCTC 13040)</name>
    <name type="common">Corynebacterium paurometabolum</name>
    <dbReference type="NCBI Taxonomy" id="521096"/>
    <lineage>
        <taxon>Bacteria</taxon>
        <taxon>Bacillati</taxon>
        <taxon>Actinomycetota</taxon>
        <taxon>Actinomycetes</taxon>
        <taxon>Mycobacteriales</taxon>
        <taxon>Tsukamurellaceae</taxon>
        <taxon>Tsukamurella</taxon>
    </lineage>
</organism>
<dbReference type="Proteomes" id="UP000001213">
    <property type="component" value="Chromosome"/>
</dbReference>
<evidence type="ECO:0000313" key="3">
    <source>
        <dbReference type="Proteomes" id="UP000001213"/>
    </source>
</evidence>
<proteinExistence type="predicted"/>
<dbReference type="AlphaFoldDB" id="D5USU2"/>
<dbReference type="PANTHER" id="PTHR13887">
    <property type="entry name" value="GLUTATHIONE S-TRANSFERASE KAPPA"/>
    <property type="match status" value="1"/>
</dbReference>
<dbReference type="InterPro" id="IPR001853">
    <property type="entry name" value="DSBA-like_thioredoxin_dom"/>
</dbReference>
<dbReference type="Gene3D" id="3.40.30.10">
    <property type="entry name" value="Glutaredoxin"/>
    <property type="match status" value="1"/>
</dbReference>
<dbReference type="SUPFAM" id="SSF52833">
    <property type="entry name" value="Thioredoxin-like"/>
    <property type="match status" value="1"/>
</dbReference>
<keyword evidence="3" id="KW-1185">Reference proteome</keyword>
<evidence type="ECO:0000259" key="1">
    <source>
        <dbReference type="Pfam" id="PF01323"/>
    </source>
</evidence>
<dbReference type="PANTHER" id="PTHR13887:SF41">
    <property type="entry name" value="THIOREDOXIN SUPERFAMILY PROTEIN"/>
    <property type="match status" value="1"/>
</dbReference>
<dbReference type="GO" id="GO:0016491">
    <property type="term" value="F:oxidoreductase activity"/>
    <property type="evidence" value="ECO:0007669"/>
    <property type="project" value="InterPro"/>
</dbReference>
<dbReference type="KEGG" id="tpr:Tpau_0591"/>
<dbReference type="CDD" id="cd03024">
    <property type="entry name" value="DsbA_FrnE"/>
    <property type="match status" value="1"/>
</dbReference>
<evidence type="ECO:0000313" key="2">
    <source>
        <dbReference type="EMBL" id="ADG77229.1"/>
    </source>
</evidence>
<gene>
    <name evidence="2" type="ordered locus">Tpau_0591</name>
</gene>
<reference evidence="2 3" key="2">
    <citation type="journal article" date="2011" name="Stand. Genomic Sci.">
        <title>Complete genome sequence of Tsukamurella paurometabola type strain (no. 33).</title>
        <authorList>
            <person name="Munk A.C."/>
            <person name="Lapidus A."/>
            <person name="Lucas S."/>
            <person name="Nolan M."/>
            <person name="Tice H."/>
            <person name="Cheng J.F."/>
            <person name="Del Rio T.G."/>
            <person name="Goodwin L."/>
            <person name="Pitluck S."/>
            <person name="Liolios K."/>
            <person name="Huntemann M."/>
            <person name="Ivanova N."/>
            <person name="Mavromatis K."/>
            <person name="Mikhailova N."/>
            <person name="Pati A."/>
            <person name="Chen A."/>
            <person name="Palaniappan K."/>
            <person name="Tapia R."/>
            <person name="Han C."/>
            <person name="Land M."/>
            <person name="Hauser L."/>
            <person name="Chang Y.J."/>
            <person name="Jeffries C.D."/>
            <person name="Brettin T."/>
            <person name="Yasawong M."/>
            <person name="Brambilla E.M."/>
            <person name="Rohde M."/>
            <person name="Sikorski J."/>
            <person name="Goker M."/>
            <person name="Detter J.C."/>
            <person name="Woyke T."/>
            <person name="Bristow J."/>
            <person name="Eisen J.A."/>
            <person name="Markowitz V."/>
            <person name="Hugenholtz P."/>
            <person name="Kyrpides N.C."/>
            <person name="Klenk H.P."/>
        </authorList>
    </citation>
    <scope>NUCLEOTIDE SEQUENCE [LARGE SCALE GENOMIC DNA]</scope>
    <source>
        <strain evidence="3">ATCC 8368 / DSM 20162 / CCUG 35730 / CIP 100753 / JCM 10117 / KCTC 9821 / NBRC 16120 / NCIMB 702349 / NCTC 13040</strain>
    </source>
</reference>
<dbReference type="EMBL" id="CP001966">
    <property type="protein sequence ID" value="ADG77229.1"/>
    <property type="molecule type" value="Genomic_DNA"/>
</dbReference>
<name>D5USU2_TSUPD</name>
<dbReference type="InterPro" id="IPR036249">
    <property type="entry name" value="Thioredoxin-like_sf"/>
</dbReference>
<sequence>MRVDVWTDINCPFCYIGKARFDKALATFEHASDVQVIHRSFELDPSAAEGSSEPVVPMIAKKYGISEAEAAANERGLGAQAQELGLQYQVAGRDAGNSFDMHRLLHWALELGRQEELLDALYAANFASPEPAFGDRNRLVAIAESAGFDGAAARAVLDDETAYADAVRADEATASRIGVGGVPFFVFDGKYAVSGAQLPSVFTEALDRAWADRPEPLTVIGGDDAACGPDGCELPPRG</sequence>
<reference evidence="3" key="1">
    <citation type="submission" date="2010-03" db="EMBL/GenBank/DDBJ databases">
        <title>The complete chromosome of Tsukamurella paurometabola DSM 20162.</title>
        <authorList>
            <consortium name="US DOE Joint Genome Institute (JGI-PGF)"/>
            <person name="Lucas S."/>
            <person name="Copeland A."/>
            <person name="Lapidus A."/>
            <person name="Glavina del Rio T."/>
            <person name="Dalin E."/>
            <person name="Tice H."/>
            <person name="Bruce D."/>
            <person name="Goodwin L."/>
            <person name="Pitluck S."/>
            <person name="Kyrpides N."/>
            <person name="Mavromatis K."/>
            <person name="Ivanova N."/>
            <person name="Mikhailova N."/>
            <person name="Munk A.C."/>
            <person name="Brettin T."/>
            <person name="Detter J.C."/>
            <person name="Tapia R."/>
            <person name="Han C."/>
            <person name="Larimer F."/>
            <person name="Land M."/>
            <person name="Hauser L."/>
            <person name="Markowitz V."/>
            <person name="Cheng J.-F."/>
            <person name="Hugenholtz P."/>
            <person name="Woyke T."/>
            <person name="Wu D."/>
            <person name="Jando M."/>
            <person name="Brambilla E."/>
            <person name="Klenk H.-P."/>
            <person name="Eisen J.A."/>
        </authorList>
    </citation>
    <scope>NUCLEOTIDE SEQUENCE [LARGE SCALE GENOMIC DNA]</scope>
    <source>
        <strain evidence="3">ATCC 8368 / DSM 20162 / CCUG 35730 / CIP 100753 / JCM 10117 / KCTC 9821 / NBRC 16120 / NCIMB 702349 / NCTC 13040</strain>
    </source>
</reference>
<dbReference type="RefSeq" id="WP_013125271.1">
    <property type="nucleotide sequence ID" value="NC_014158.1"/>
</dbReference>
<protein>
    <submittedName>
        <fullName evidence="2">DSBA oxidoreductase</fullName>
    </submittedName>
</protein>
<accession>D5USU2</accession>
<dbReference type="Pfam" id="PF01323">
    <property type="entry name" value="DSBA"/>
    <property type="match status" value="1"/>
</dbReference>
<feature type="domain" description="DSBA-like thioredoxin" evidence="1">
    <location>
        <begin position="2"/>
        <end position="206"/>
    </location>
</feature>
<dbReference type="STRING" id="521096.Tpau_0591"/>
<dbReference type="eggNOG" id="COG2761">
    <property type="taxonomic scope" value="Bacteria"/>
</dbReference>
<dbReference type="HOGENOM" id="CLU_069253_0_2_11"/>